<dbReference type="InterPro" id="IPR001680">
    <property type="entry name" value="WD40_rpt"/>
</dbReference>
<evidence type="ECO:0000256" key="3">
    <source>
        <dbReference type="PROSITE-ProRule" id="PRU00221"/>
    </source>
</evidence>
<evidence type="ECO:0000256" key="4">
    <source>
        <dbReference type="SAM" id="MobiDB-lite"/>
    </source>
</evidence>
<dbReference type="InterPro" id="IPR023362">
    <property type="entry name" value="PH-BEACH_dom"/>
</dbReference>
<evidence type="ECO:0000256" key="1">
    <source>
        <dbReference type="ARBA" id="ARBA00022574"/>
    </source>
</evidence>
<proteinExistence type="predicted"/>
<keyword evidence="2" id="KW-0677">Repeat</keyword>
<dbReference type="Gene3D" id="2.30.29.30">
    <property type="entry name" value="Pleckstrin-homology domain (PH domain)/Phosphotyrosine-binding domain (PTB)"/>
    <property type="match status" value="1"/>
</dbReference>
<dbReference type="PROSITE" id="PS50197">
    <property type="entry name" value="BEACH"/>
    <property type="match status" value="1"/>
</dbReference>
<dbReference type="InterPro" id="IPR000409">
    <property type="entry name" value="BEACH_dom"/>
</dbReference>
<accession>A0AAD8YLB4</accession>
<evidence type="ECO:0000313" key="8">
    <source>
        <dbReference type="Proteomes" id="UP001224775"/>
    </source>
</evidence>
<dbReference type="PROSITE" id="PS51783">
    <property type="entry name" value="PH_BEACH"/>
    <property type="match status" value="1"/>
</dbReference>
<dbReference type="InterPro" id="IPR011993">
    <property type="entry name" value="PH-like_dom_sf"/>
</dbReference>
<dbReference type="Gene3D" id="2.130.10.10">
    <property type="entry name" value="YVTN repeat-like/Quinoprotein amine dehydrogenase"/>
    <property type="match status" value="1"/>
</dbReference>
<dbReference type="InterPro" id="IPR015943">
    <property type="entry name" value="WD40/YVTN_repeat-like_dom_sf"/>
</dbReference>
<feature type="region of interest" description="Disordered" evidence="4">
    <location>
        <begin position="281"/>
        <end position="310"/>
    </location>
</feature>
<feature type="repeat" description="WD" evidence="3">
    <location>
        <begin position="2768"/>
        <end position="2809"/>
    </location>
</feature>
<dbReference type="InterPro" id="IPR050865">
    <property type="entry name" value="BEACH_Domain"/>
</dbReference>
<dbReference type="PANTHER" id="PTHR13743:SF112">
    <property type="entry name" value="BEACH DOMAIN-CONTAINING PROTEIN"/>
    <property type="match status" value="1"/>
</dbReference>
<dbReference type="Pfam" id="PF15787">
    <property type="entry name" value="DUF4704"/>
    <property type="match status" value="1"/>
</dbReference>
<dbReference type="Pfam" id="PF14844">
    <property type="entry name" value="PH_BEACH"/>
    <property type="match status" value="1"/>
</dbReference>
<dbReference type="SUPFAM" id="SSF50729">
    <property type="entry name" value="PH domain-like"/>
    <property type="match status" value="1"/>
</dbReference>
<evidence type="ECO:0000256" key="2">
    <source>
        <dbReference type="ARBA" id="ARBA00022737"/>
    </source>
</evidence>
<organism evidence="7 8">
    <name type="scientific">Skeletonema marinoi</name>
    <dbReference type="NCBI Taxonomy" id="267567"/>
    <lineage>
        <taxon>Eukaryota</taxon>
        <taxon>Sar</taxon>
        <taxon>Stramenopiles</taxon>
        <taxon>Ochrophyta</taxon>
        <taxon>Bacillariophyta</taxon>
        <taxon>Coscinodiscophyceae</taxon>
        <taxon>Thalassiosirophycidae</taxon>
        <taxon>Thalassiosirales</taxon>
        <taxon>Skeletonemataceae</taxon>
        <taxon>Skeletonema</taxon>
        <taxon>Skeletonema marinoi-dohrnii complex</taxon>
    </lineage>
</organism>
<dbReference type="SMART" id="SM01026">
    <property type="entry name" value="Beach"/>
    <property type="match status" value="1"/>
</dbReference>
<dbReference type="GO" id="GO:0019901">
    <property type="term" value="F:protein kinase binding"/>
    <property type="evidence" value="ECO:0007669"/>
    <property type="project" value="TreeGrafter"/>
</dbReference>
<dbReference type="FunFam" id="1.10.1540.10:FF:000001">
    <property type="entry name" value="neurobeachin isoform X1"/>
    <property type="match status" value="1"/>
</dbReference>
<dbReference type="InterPro" id="IPR036372">
    <property type="entry name" value="BEACH_dom_sf"/>
</dbReference>
<gene>
    <name evidence="7" type="ORF">QTG54_002619</name>
</gene>
<dbReference type="InterPro" id="IPR036322">
    <property type="entry name" value="WD40_repeat_dom_sf"/>
</dbReference>
<dbReference type="SUPFAM" id="SSF81837">
    <property type="entry name" value="BEACH domain"/>
    <property type="match status" value="1"/>
</dbReference>
<feature type="repeat" description="WD" evidence="3">
    <location>
        <begin position="2705"/>
        <end position="2736"/>
    </location>
</feature>
<feature type="domain" description="BEACH-type PH" evidence="6">
    <location>
        <begin position="2132"/>
        <end position="2241"/>
    </location>
</feature>
<feature type="region of interest" description="Disordered" evidence="4">
    <location>
        <begin position="214"/>
        <end position="265"/>
    </location>
</feature>
<feature type="compositionally biased region" description="Acidic residues" evidence="4">
    <location>
        <begin position="236"/>
        <end position="249"/>
    </location>
</feature>
<evidence type="ECO:0000313" key="7">
    <source>
        <dbReference type="EMBL" id="KAK1747275.1"/>
    </source>
</evidence>
<keyword evidence="8" id="KW-1185">Reference proteome</keyword>
<dbReference type="GO" id="GO:0016020">
    <property type="term" value="C:membrane"/>
    <property type="evidence" value="ECO:0007669"/>
    <property type="project" value="TreeGrafter"/>
</dbReference>
<name>A0AAD8YLB4_9STRA</name>
<keyword evidence="1 3" id="KW-0853">WD repeat</keyword>
<dbReference type="CDD" id="cd06071">
    <property type="entry name" value="Beach"/>
    <property type="match status" value="1"/>
</dbReference>
<dbReference type="PROSITE" id="PS50294">
    <property type="entry name" value="WD_REPEATS_REGION"/>
    <property type="match status" value="1"/>
</dbReference>
<dbReference type="GO" id="GO:0005829">
    <property type="term" value="C:cytosol"/>
    <property type="evidence" value="ECO:0007669"/>
    <property type="project" value="TreeGrafter"/>
</dbReference>
<reference evidence="7" key="1">
    <citation type="submission" date="2023-06" db="EMBL/GenBank/DDBJ databases">
        <title>Survivors Of The Sea: Transcriptome response of Skeletonema marinoi to long-term dormancy.</title>
        <authorList>
            <person name="Pinder M.I.M."/>
            <person name="Kourtchenko O."/>
            <person name="Robertson E.K."/>
            <person name="Larsson T."/>
            <person name="Maumus F."/>
            <person name="Osuna-Cruz C.M."/>
            <person name="Vancaester E."/>
            <person name="Stenow R."/>
            <person name="Vandepoele K."/>
            <person name="Ploug H."/>
            <person name="Bruchert V."/>
            <person name="Godhe A."/>
            <person name="Topel M."/>
        </authorList>
    </citation>
    <scope>NUCLEOTIDE SEQUENCE</scope>
    <source>
        <strain evidence="7">R05AC</strain>
    </source>
</reference>
<feature type="compositionally biased region" description="Low complexity" evidence="4">
    <location>
        <begin position="286"/>
        <end position="310"/>
    </location>
</feature>
<feature type="compositionally biased region" description="Polar residues" evidence="4">
    <location>
        <begin position="254"/>
        <end position="265"/>
    </location>
</feature>
<dbReference type="PROSITE" id="PS50082">
    <property type="entry name" value="WD_REPEATS_2"/>
    <property type="match status" value="2"/>
</dbReference>
<feature type="compositionally biased region" description="Low complexity" evidence="4">
    <location>
        <begin position="225"/>
        <end position="235"/>
    </location>
</feature>
<dbReference type="Proteomes" id="UP001224775">
    <property type="component" value="Unassembled WGS sequence"/>
</dbReference>
<feature type="domain" description="BEACH" evidence="5">
    <location>
        <begin position="2255"/>
        <end position="2547"/>
    </location>
</feature>
<protein>
    <submittedName>
        <fullName evidence="7">BEACH domain-containing protein</fullName>
    </submittedName>
</protein>
<dbReference type="SMART" id="SM00320">
    <property type="entry name" value="WD40"/>
    <property type="match status" value="4"/>
</dbReference>
<dbReference type="EMBL" id="JATAAI010000003">
    <property type="protein sequence ID" value="KAK1747275.1"/>
    <property type="molecule type" value="Genomic_DNA"/>
</dbReference>
<feature type="region of interest" description="Disordered" evidence="4">
    <location>
        <begin position="1398"/>
        <end position="1418"/>
    </location>
</feature>
<dbReference type="Pfam" id="PF20426">
    <property type="entry name" value="NBCH_WD40"/>
    <property type="match status" value="1"/>
</dbReference>
<dbReference type="Pfam" id="PF02138">
    <property type="entry name" value="Beach"/>
    <property type="match status" value="1"/>
</dbReference>
<dbReference type="PANTHER" id="PTHR13743">
    <property type="entry name" value="BEIGE/BEACH-RELATED"/>
    <property type="match status" value="1"/>
</dbReference>
<dbReference type="Gene3D" id="1.10.1540.10">
    <property type="entry name" value="BEACH domain"/>
    <property type="match status" value="1"/>
</dbReference>
<sequence>MASKMAIAIGTDAPRSILLRCGAMPNYAVVNESEEEMSSLQERIERLHHEQRLHDDAHLSELAVLLHSLFSKFCYPPPSMASVLDILLLERQRILSLNINNDNNDDDNDESAALLGSTKDTQKILQTLHHDKQLPSSMHPLLPKEVLIHTSPNAAQSIITILTCSPKSCFLKLPIYVQLAFCRLLVRLLSDESDEEYDVECLFASINGAVADVDDGDDDNGQGLDNSIISDNNISIDDESSSSSDDDTYDIINRQSTTFNRPKSSSSRLDRKILYSDSSYSKLQRSNTNNNSSSSFQRHTSNGSSSTANNSVAYTTWNHARWKKKKSSPLYNIVRFCSNQQWGEELGGGGGGDYSVPNVKSRRSKSWDYVADHVKLGEGEEDDESSSSDEDDEEELAGDIVASLINIYKAILTKCSSDEHAAKNGQHLLLGPVAHLIGLVCSAGVSVKSLRLLLVLAEKPSDTSNKTAAPSTLARLHILRALRYAAEYSTQSNGIHDKVGPQTFFSFGDGGPGLVNTFHHTSWPFKYDFGMACWFRAETFVPTTLLKRGAEGRNLVLFRAEIPHNGTRIEISFDTDSGDSNASTLIVTVVDARHDSNVPNTLRKIRLIGCVLSPQVWYHVAVRMTRSRMNRFSLSTPFTSKDELSIFLNGKLVLKEAMKMPEYADAASSGGGVGSKLAKIGSGFSSFHKSISSDTNAQPLEMSFFSNIEGQAGALYVFEERVSDETIRALHRETASFIDQTYLNQRFRSFCGDEWDLDERKMCHLAKVMSASSLETELKDSVLPDFPQLMGETSQNRTLFFDCVDEDEADGIPSELSTANFGSKLFLVWDPRRVRDRQVFDPHSCKMVEVGSMVCHWSFESVKDTIGSLGGVQRLMPLFWISKFTTSETALGINEYHSSLIIQSLLFLLASFIRGHDVNCRELFRCGGTHVVEQVLSESKKEPDKSKHGSYGLGITPDIAKCNASALLDLWQASRPIFALETVVFTRLLFNLPLLLGGVSKCSGVSFHAALLPVLSELAMQNPEKVRDCVGTKELFDLVTEYSSVAIEDGKDRKDAKSSLFRRAGSSAKDPLHLSERIFVIDVIFGIIATILSERCTSQDLYPLITFITFNLDVEWETASASVKSDSDGSITKSITNAYEASLKAVSIFFFLLQKHPSVPNLIETLTDIFEHGNGVASWMLCCLVNSFDDKIRGLGIKCLAAYLQSVSSVSQNNVVRNLPSTKNSSTPSGKISNTMRYGMGIANNVLMSVLSGRDNTKVTYKLLWHLLKCHRERLGAASNAALLYLIVENGRSSSFDIEDIVVENAEVIGGSRLQCTSLLDNQLSKVGTFSIGNSYGVGTLLRLLRFMPSDQKERWLFDLLAMTLASSKSVEAILKCESEWQPCLFHLTGEVIEEITGGSKQSSEANRERNSTVDTEALSKPSVRTRYDLSLKLYSTLLGHCVRKGDEKAFEAVEMAASLQRVDANGSEVFSILLSHLFADLIENGTIANIESTYTKSDANPIVKNRALKQSAKLVTQAILSNGSSGLDMSSAVRQWRCLRHLTALTVAVVTDNGFGVVDLFDYRNQNASAVDSITGGMYGIRLDNLVSGINAFEALAGAKVNTEQADNERMRKRARHRYVCVVLASQVLTLLDAFIFPDNLDSAKAASQLHGLSLVRSTEPRLGQSQGLLLVSLVRLSLILLAYLEPSSVRFLQACSRLRCFLHWSLEIIRESVALGGYSVAFHELTAPLDRMVLAIVLHCHRALSRCSMVLAELESSPWDKYFSDLESRQKSHRRLFRAILELREIVLAAYRGRNEVLRTALSPQAHNALSRGLEEVSSPKKESPKSMSKEVNLRSFLESDWVSNFLDVDTLEDFEIPEQVANGQMHDKKKASTRGKEAMLELIAESKAIVKEYSALLNEPFGAFCESQRKWAETDAVRDREYEGDLLVKRLSSKHRTDTSESNRLVVAQFALASQRMAAIQRLMNDPWDLLRRWEVSTHTDLLYRRILFSPNYCFTNHASASYELTLGKDREAFQKEEISRQEREKKKEIELALRVAVVPYEESVDEEVEEDDDERAGSDGFFGWVEMEGVEATLDRSHCSDEEEEVVDVKDDTEDETAEESDWDEIDAAEMEGTSDPFDWARKFLWSDGEHPLQNFENVAIVSVQTFIEGIVLLTSHSIYFHQTGDVIDVMTKEKIDVEGKKPKPNRRWKLNQMTDVHGRRYMMKAQGLELFFSDMQGLFLKFHGVKDRDSFHSKLRSNCKVPLLRSFKSLNPRTVFKKSMLTDLWLKRRISNFQYIMALNLMAGRTFNDICQYPVFPWILNDYQSETLDLNDPSIYRDLSKPVGALNPDRLAMLIERYNDLDGFPEEQKFLYGSHYSSPGVVLHYMLRQEPFTSMHIALQSGRFDCPDRLFFDLAGCWRSCLTSTSDVKELTPEFFTCPEIFTNTNNFPLGETQDNKQISNVKLPPWAKGSPHEFIRIHRLALESDYVSRHLHHWIDLIFGYKQRGPASSAAHNVFHYYSYEGSVDLDKITDDIERKAIEGHIQNFGQTPSQLITKLPHPERSAKERQPIAPFESLHAGDLKVHTPAKQFGGPKSSCGAILSLHAIGDSVFVLHSDLTLCSYKLNATRNNALPVQIKADKCRMLENSSALTRTVDYDEQSNEQGSNVMVNSDSFALTMGGNYRAADHGADSSLLLLSCDAFENVVKVHSIETLQLQRSVSGGHRGRINCIKVSEDGALMVTGGDDATCRVWVVEHDALATAITDGYVSSLGLDDDEITCAHVLFGHVTPITCVAICSKLDVVISGSKDGSICIHNIRSGKFVRSLHVDAVTKEVKDSCARSNSITPQKLVMHMDGSFVAYFSDGPLMVITINGQCICKADVGEKINAMLICHESEALITGGELGSVRVRTLYDLSVQCTLNIKKYGPITALALTSDPNFLCVGSSNGFLSVVFRNTK</sequence>
<evidence type="ECO:0000259" key="5">
    <source>
        <dbReference type="PROSITE" id="PS50197"/>
    </source>
</evidence>
<dbReference type="InterPro" id="IPR031570">
    <property type="entry name" value="NBEA/BDCP_DUF4704"/>
</dbReference>
<comment type="caution">
    <text evidence="7">The sequence shown here is derived from an EMBL/GenBank/DDBJ whole genome shotgun (WGS) entry which is preliminary data.</text>
</comment>
<dbReference type="GO" id="GO:0008104">
    <property type="term" value="P:intracellular protein localization"/>
    <property type="evidence" value="ECO:0007669"/>
    <property type="project" value="TreeGrafter"/>
</dbReference>
<dbReference type="InterPro" id="IPR046851">
    <property type="entry name" value="NBCH_WD40"/>
</dbReference>
<evidence type="ECO:0000259" key="6">
    <source>
        <dbReference type="PROSITE" id="PS51783"/>
    </source>
</evidence>
<dbReference type="SUPFAM" id="SSF50978">
    <property type="entry name" value="WD40 repeat-like"/>
    <property type="match status" value="1"/>
</dbReference>